<name>A0A1Y1HL74_KLENI</name>
<accession>A0A1Y1HL74</accession>
<evidence type="ECO:0000256" key="7">
    <source>
        <dbReference type="SAM" id="Phobius"/>
    </source>
</evidence>
<evidence type="ECO:0000256" key="3">
    <source>
        <dbReference type="ARBA" id="ARBA00022692"/>
    </source>
</evidence>
<dbReference type="Gene3D" id="1.20.1540.10">
    <property type="entry name" value="Rhomboid-like"/>
    <property type="match status" value="1"/>
</dbReference>
<evidence type="ECO:0000313" key="9">
    <source>
        <dbReference type="EMBL" id="GAQ77899.1"/>
    </source>
</evidence>
<evidence type="ECO:0000256" key="5">
    <source>
        <dbReference type="ARBA" id="ARBA00022989"/>
    </source>
</evidence>
<evidence type="ECO:0000256" key="2">
    <source>
        <dbReference type="ARBA" id="ARBA00009045"/>
    </source>
</evidence>
<protein>
    <recommendedName>
        <fullName evidence="8">Peptidase S54 rhomboid domain-containing protein</fullName>
    </recommendedName>
</protein>
<dbReference type="InterPro" id="IPR050925">
    <property type="entry name" value="Rhomboid_protease_S54"/>
</dbReference>
<organism evidence="9 10">
    <name type="scientific">Klebsormidium nitens</name>
    <name type="common">Green alga</name>
    <name type="synonym">Ulothrix nitens</name>
    <dbReference type="NCBI Taxonomy" id="105231"/>
    <lineage>
        <taxon>Eukaryota</taxon>
        <taxon>Viridiplantae</taxon>
        <taxon>Streptophyta</taxon>
        <taxon>Klebsormidiophyceae</taxon>
        <taxon>Klebsormidiales</taxon>
        <taxon>Klebsormidiaceae</taxon>
        <taxon>Klebsormidium</taxon>
    </lineage>
</organism>
<evidence type="ECO:0000256" key="4">
    <source>
        <dbReference type="ARBA" id="ARBA00022801"/>
    </source>
</evidence>
<sequence length="407" mass="44476">MQVALIASRSYRSPHALSSLKTAGLIASPLKGGGFKIGNLDAASGSRSGLSRIPKHFLHNGGRNHWLYQQAEASHFQQSVAKLGASRFSADKLKSFLEQSKSYAHVWQHRVAAPRLSSLLGTANTKLALKVAALGRSSSLKLQTFHTGASVEALHRLRAFGNSIVRANGFQESLQRIRQQLPVLRGTGYQRGYSYRGAVDPNTVLYGLIGVNVAVWLLWQVPDLQPFMERHFLASVDSIASLRLHTAITANFSHSDVKHLALNMISLYFFGQSIGYRYGGQALLGLYLAGGLGCIASYCLYWTAYVPWKEGYSRRFYDPRQTRPAQGASGSINAILICSILADPFRTIYLNLIIPVPAIALGALVIYSDLSGAIGRDYASRVGYSGHLGGAAVGVAAWAYLRRFRFR</sequence>
<evidence type="ECO:0000256" key="6">
    <source>
        <dbReference type="ARBA" id="ARBA00023136"/>
    </source>
</evidence>
<keyword evidence="6 7" id="KW-0472">Membrane</keyword>
<reference evidence="9 10" key="1">
    <citation type="journal article" date="2014" name="Nat. Commun.">
        <title>Klebsormidium flaccidum genome reveals primary factors for plant terrestrial adaptation.</title>
        <authorList>
            <person name="Hori K."/>
            <person name="Maruyama F."/>
            <person name="Fujisawa T."/>
            <person name="Togashi T."/>
            <person name="Yamamoto N."/>
            <person name="Seo M."/>
            <person name="Sato S."/>
            <person name="Yamada T."/>
            <person name="Mori H."/>
            <person name="Tajima N."/>
            <person name="Moriyama T."/>
            <person name="Ikeuchi M."/>
            <person name="Watanabe M."/>
            <person name="Wada H."/>
            <person name="Kobayashi K."/>
            <person name="Saito M."/>
            <person name="Masuda T."/>
            <person name="Sasaki-Sekimoto Y."/>
            <person name="Mashiguchi K."/>
            <person name="Awai K."/>
            <person name="Shimojima M."/>
            <person name="Masuda S."/>
            <person name="Iwai M."/>
            <person name="Nobusawa T."/>
            <person name="Narise T."/>
            <person name="Kondo S."/>
            <person name="Saito H."/>
            <person name="Sato R."/>
            <person name="Murakawa M."/>
            <person name="Ihara Y."/>
            <person name="Oshima-Yamada Y."/>
            <person name="Ohtaka K."/>
            <person name="Satoh M."/>
            <person name="Sonobe K."/>
            <person name="Ishii M."/>
            <person name="Ohtani R."/>
            <person name="Kanamori-Sato M."/>
            <person name="Honoki R."/>
            <person name="Miyazaki D."/>
            <person name="Mochizuki H."/>
            <person name="Umetsu J."/>
            <person name="Higashi K."/>
            <person name="Shibata D."/>
            <person name="Kamiya Y."/>
            <person name="Sato N."/>
            <person name="Nakamura Y."/>
            <person name="Tabata S."/>
            <person name="Ida S."/>
            <person name="Kurokawa K."/>
            <person name="Ohta H."/>
        </authorList>
    </citation>
    <scope>NUCLEOTIDE SEQUENCE [LARGE SCALE GENOMIC DNA]</scope>
    <source>
        <strain evidence="9 10">NIES-2285</strain>
    </source>
</reference>
<dbReference type="Pfam" id="PF01694">
    <property type="entry name" value="Rhomboid"/>
    <property type="match status" value="1"/>
</dbReference>
<dbReference type="SUPFAM" id="SSF144091">
    <property type="entry name" value="Rhomboid-like"/>
    <property type="match status" value="1"/>
</dbReference>
<feature type="domain" description="Peptidase S54 rhomboid" evidence="8">
    <location>
        <begin position="244"/>
        <end position="402"/>
    </location>
</feature>
<dbReference type="GO" id="GO:0004252">
    <property type="term" value="F:serine-type endopeptidase activity"/>
    <property type="evidence" value="ECO:0000318"/>
    <property type="project" value="GO_Central"/>
</dbReference>
<gene>
    <name evidence="9" type="ORF">KFL_000050360</name>
</gene>
<dbReference type="OMA" id="MSEANIM"/>
<dbReference type="PANTHER" id="PTHR43731">
    <property type="entry name" value="RHOMBOID PROTEASE"/>
    <property type="match status" value="1"/>
</dbReference>
<dbReference type="GO" id="GO:0016020">
    <property type="term" value="C:membrane"/>
    <property type="evidence" value="ECO:0007669"/>
    <property type="project" value="UniProtKB-SubCell"/>
</dbReference>
<keyword evidence="5 7" id="KW-1133">Transmembrane helix</keyword>
<feature type="transmembrane region" description="Helical" evidence="7">
    <location>
        <begin position="284"/>
        <end position="304"/>
    </location>
</feature>
<dbReference type="OrthoDB" id="418595at2759"/>
<keyword evidence="3 7" id="KW-0812">Transmembrane</keyword>
<dbReference type="STRING" id="105231.A0A1Y1HL74"/>
<keyword evidence="4" id="KW-0378">Hydrolase</keyword>
<dbReference type="InterPro" id="IPR035952">
    <property type="entry name" value="Rhomboid-like_sf"/>
</dbReference>
<dbReference type="Proteomes" id="UP000054558">
    <property type="component" value="Unassembled WGS sequence"/>
</dbReference>
<dbReference type="EMBL" id="DF236954">
    <property type="protein sequence ID" value="GAQ77899.1"/>
    <property type="molecule type" value="Genomic_DNA"/>
</dbReference>
<dbReference type="AlphaFoldDB" id="A0A1Y1HL74"/>
<keyword evidence="10" id="KW-1185">Reference proteome</keyword>
<feature type="transmembrane region" description="Helical" evidence="7">
    <location>
        <begin position="204"/>
        <end position="221"/>
    </location>
</feature>
<proteinExistence type="inferred from homology"/>
<dbReference type="PANTHER" id="PTHR43731:SF14">
    <property type="entry name" value="PRESENILIN-ASSOCIATED RHOMBOID-LIKE PROTEIN, MITOCHONDRIAL"/>
    <property type="match status" value="1"/>
</dbReference>
<feature type="transmembrane region" description="Helical" evidence="7">
    <location>
        <begin position="348"/>
        <end position="370"/>
    </location>
</feature>
<evidence type="ECO:0000259" key="8">
    <source>
        <dbReference type="Pfam" id="PF01694"/>
    </source>
</evidence>
<evidence type="ECO:0000256" key="1">
    <source>
        <dbReference type="ARBA" id="ARBA00004141"/>
    </source>
</evidence>
<evidence type="ECO:0000313" key="10">
    <source>
        <dbReference type="Proteomes" id="UP000054558"/>
    </source>
</evidence>
<feature type="transmembrane region" description="Helical" evidence="7">
    <location>
        <begin position="382"/>
        <end position="401"/>
    </location>
</feature>
<dbReference type="InterPro" id="IPR022764">
    <property type="entry name" value="Peptidase_S54_rhomboid_dom"/>
</dbReference>
<comment type="similarity">
    <text evidence="2">Belongs to the peptidase S54 family.</text>
</comment>
<comment type="subcellular location">
    <subcellularLocation>
        <location evidence="1">Membrane</location>
        <topology evidence="1">Multi-pass membrane protein</topology>
    </subcellularLocation>
</comment>